<proteinExistence type="predicted"/>
<reference evidence="1" key="1">
    <citation type="submission" date="2019-08" db="EMBL/GenBank/DDBJ databases">
        <authorList>
            <person name="Kucharzyk K."/>
            <person name="Murdoch R.W."/>
            <person name="Higgins S."/>
            <person name="Loffler F."/>
        </authorList>
    </citation>
    <scope>NUCLEOTIDE SEQUENCE</scope>
</reference>
<sequence>MRAHQRGNLVDLVEQRFLGRLLQQRDVRLARLGLGLLQDVDDALVGSRQGFRLGQGPERLDRIELGRHQIDASGAQREHRIRHHRITPTRALAQQILEALEHEVQQLSLETL</sequence>
<comment type="caution">
    <text evidence="1">The sequence shown here is derived from an EMBL/GenBank/DDBJ whole genome shotgun (WGS) entry which is preliminary data.</text>
</comment>
<gene>
    <name evidence="1" type="ORF">SDC9_197273</name>
</gene>
<organism evidence="1">
    <name type="scientific">bioreactor metagenome</name>
    <dbReference type="NCBI Taxonomy" id="1076179"/>
    <lineage>
        <taxon>unclassified sequences</taxon>
        <taxon>metagenomes</taxon>
        <taxon>ecological metagenomes</taxon>
    </lineage>
</organism>
<name>A0A645IE93_9ZZZZ</name>
<protein>
    <submittedName>
        <fullName evidence="1">Uncharacterized protein</fullName>
    </submittedName>
</protein>
<dbReference type="EMBL" id="VSSQ01113098">
    <property type="protein sequence ID" value="MPN49651.1"/>
    <property type="molecule type" value="Genomic_DNA"/>
</dbReference>
<dbReference type="AlphaFoldDB" id="A0A645IE93"/>
<accession>A0A645IE93</accession>
<evidence type="ECO:0000313" key="1">
    <source>
        <dbReference type="EMBL" id="MPN49651.1"/>
    </source>
</evidence>